<evidence type="ECO:0000256" key="1">
    <source>
        <dbReference type="ARBA" id="ARBA00022614"/>
    </source>
</evidence>
<evidence type="ECO:0000313" key="6">
    <source>
        <dbReference type="EMBL" id="CAK9203277.1"/>
    </source>
</evidence>
<dbReference type="InterPro" id="IPR053211">
    <property type="entry name" value="DNA_repair-toleration"/>
</dbReference>
<keyword evidence="1" id="KW-0433">Leucine-rich repeat</keyword>
<sequence length="358" mass="37399">MTIMGKFSFVYVLGFVLMISMQNIAVVVAQSCPAAERDALLAFKAGITEDPSGQLTTWVATTDCCTWFGIFCENGHVIELGLRPDDASDNSGIYLTGPLGSSLFTLLELEVLDLSEMQNLTGPISPAIGNLTNLVHLDFRTNKLTGPIPSSVGNLKKLNWLSLGGNPISGSIPSSIGTIGASLNYIYLGESSLSGSLPNSLFQLSNLTSLFLGVSDLSGSLSPLVGNLGPTLTVLDLSSNSFSGVLPSTLGELTEVFLLDLSFNQFTGQIPASIGNIGATLFNLELANNELTGLIPPMFAKQLTGLAALGLENNNLTGPIPQGAPFSNFSVDSFTPGNPGLCGHPLPACTGGNRKKLL</sequence>
<dbReference type="EMBL" id="OZ019906">
    <property type="protein sequence ID" value="CAK9203277.1"/>
    <property type="molecule type" value="Genomic_DNA"/>
</dbReference>
<dbReference type="Pfam" id="PF08263">
    <property type="entry name" value="LRRNT_2"/>
    <property type="match status" value="1"/>
</dbReference>
<reference evidence="6" key="1">
    <citation type="submission" date="2024-02" db="EMBL/GenBank/DDBJ databases">
        <authorList>
            <consortium name="ELIXIR-Norway"/>
            <consortium name="Elixir Norway"/>
        </authorList>
    </citation>
    <scope>NUCLEOTIDE SEQUENCE</scope>
</reference>
<organism evidence="6 7">
    <name type="scientific">Sphagnum troendelagicum</name>
    <dbReference type="NCBI Taxonomy" id="128251"/>
    <lineage>
        <taxon>Eukaryota</taxon>
        <taxon>Viridiplantae</taxon>
        <taxon>Streptophyta</taxon>
        <taxon>Embryophyta</taxon>
        <taxon>Bryophyta</taxon>
        <taxon>Sphagnophytina</taxon>
        <taxon>Sphagnopsida</taxon>
        <taxon>Sphagnales</taxon>
        <taxon>Sphagnaceae</taxon>
        <taxon>Sphagnum</taxon>
    </lineage>
</organism>
<gene>
    <name evidence="6" type="ORF">CSSPTR1EN2_LOCUS6806</name>
</gene>
<dbReference type="PANTHER" id="PTHR48060:SF21">
    <property type="entry name" value="L DOMAIN-LIKE PROTEIN"/>
    <property type="match status" value="1"/>
</dbReference>
<feature type="domain" description="Leucine-rich repeat-containing N-terminal plant-type" evidence="5">
    <location>
        <begin position="35"/>
        <end position="72"/>
    </location>
</feature>
<dbReference type="PROSITE" id="PS51257">
    <property type="entry name" value="PROKAR_LIPOPROTEIN"/>
    <property type="match status" value="1"/>
</dbReference>
<name>A0ABP0TRJ1_9BRYO</name>
<evidence type="ECO:0000256" key="4">
    <source>
        <dbReference type="SAM" id="SignalP"/>
    </source>
</evidence>
<evidence type="ECO:0000256" key="3">
    <source>
        <dbReference type="ARBA" id="ARBA00022737"/>
    </source>
</evidence>
<dbReference type="InterPro" id="IPR013210">
    <property type="entry name" value="LRR_N_plant-typ"/>
</dbReference>
<dbReference type="Gene3D" id="3.80.10.10">
    <property type="entry name" value="Ribonuclease Inhibitor"/>
    <property type="match status" value="1"/>
</dbReference>
<dbReference type="SUPFAM" id="SSF52058">
    <property type="entry name" value="L domain-like"/>
    <property type="match status" value="1"/>
</dbReference>
<evidence type="ECO:0000313" key="7">
    <source>
        <dbReference type="Proteomes" id="UP001497512"/>
    </source>
</evidence>
<dbReference type="Proteomes" id="UP001497512">
    <property type="component" value="Chromosome 14"/>
</dbReference>
<dbReference type="PANTHER" id="PTHR48060">
    <property type="entry name" value="DNA DAMAGE-REPAIR/TOLERATION PROTEIN DRT100"/>
    <property type="match status" value="1"/>
</dbReference>
<dbReference type="Pfam" id="PF00560">
    <property type="entry name" value="LRR_1"/>
    <property type="match status" value="5"/>
</dbReference>
<feature type="signal peptide" evidence="4">
    <location>
        <begin position="1"/>
        <end position="29"/>
    </location>
</feature>
<protein>
    <recommendedName>
        <fullName evidence="5">Leucine-rich repeat-containing N-terminal plant-type domain-containing protein</fullName>
    </recommendedName>
</protein>
<keyword evidence="3" id="KW-0677">Repeat</keyword>
<dbReference type="InterPro" id="IPR032675">
    <property type="entry name" value="LRR_dom_sf"/>
</dbReference>
<keyword evidence="2 4" id="KW-0732">Signal</keyword>
<dbReference type="InterPro" id="IPR001611">
    <property type="entry name" value="Leu-rich_rpt"/>
</dbReference>
<accession>A0ABP0TRJ1</accession>
<proteinExistence type="predicted"/>
<evidence type="ECO:0000259" key="5">
    <source>
        <dbReference type="Pfam" id="PF08263"/>
    </source>
</evidence>
<feature type="chain" id="PRO_5045869082" description="Leucine-rich repeat-containing N-terminal plant-type domain-containing protein" evidence="4">
    <location>
        <begin position="30"/>
        <end position="358"/>
    </location>
</feature>
<evidence type="ECO:0000256" key="2">
    <source>
        <dbReference type="ARBA" id="ARBA00022729"/>
    </source>
</evidence>
<keyword evidence="7" id="KW-1185">Reference proteome</keyword>